<comment type="similarity">
    <text evidence="2">Belongs to the SWM2 family.</text>
</comment>
<gene>
    <name evidence="5" type="ORF">LAME_0E11650G</name>
</gene>
<name>A0A1G4JKT2_9SACH</name>
<protein>
    <recommendedName>
        <fullName evidence="3">Nucleolar protein SWM2</fullName>
    </recommendedName>
</protein>
<evidence type="ECO:0000313" key="6">
    <source>
        <dbReference type="Proteomes" id="UP000191144"/>
    </source>
</evidence>
<keyword evidence="4" id="KW-0539">Nucleus</keyword>
<dbReference type="OrthoDB" id="4033486at2759"/>
<dbReference type="EMBL" id="LT598481">
    <property type="protein sequence ID" value="SCU91206.1"/>
    <property type="molecule type" value="Genomic_DNA"/>
</dbReference>
<comment type="subcellular location">
    <subcellularLocation>
        <location evidence="1">Nucleus</location>
        <location evidence="1">Nucleolus</location>
    </subcellularLocation>
</comment>
<dbReference type="Proteomes" id="UP000191144">
    <property type="component" value="Chromosome E"/>
</dbReference>
<evidence type="ECO:0000256" key="2">
    <source>
        <dbReference type="ARBA" id="ARBA00010032"/>
    </source>
</evidence>
<dbReference type="AlphaFoldDB" id="A0A1G4JKT2"/>
<evidence type="ECO:0000256" key="1">
    <source>
        <dbReference type="ARBA" id="ARBA00004604"/>
    </source>
</evidence>
<evidence type="ECO:0000256" key="3">
    <source>
        <dbReference type="ARBA" id="ARBA00019533"/>
    </source>
</evidence>
<sequence length="125" mass="14198">MSTVSRDLLLRFLENFTDINVIPVKLTTALPSYYRAIANDSELSKIALEKCDSVLQELSHHSPEIVTRCSQLRAIIEASEQPSNLIQEVVNIQNTTDLPFLGREQHMANLIIEEIDLVDYIDEND</sequence>
<proteinExistence type="inferred from homology"/>
<evidence type="ECO:0000256" key="4">
    <source>
        <dbReference type="ARBA" id="ARBA00023242"/>
    </source>
</evidence>
<evidence type="ECO:0000313" key="5">
    <source>
        <dbReference type="EMBL" id="SCU91206.1"/>
    </source>
</evidence>
<reference evidence="6" key="1">
    <citation type="submission" date="2016-03" db="EMBL/GenBank/DDBJ databases">
        <authorList>
            <person name="Devillers Hugo."/>
        </authorList>
    </citation>
    <scope>NUCLEOTIDE SEQUENCE [LARGE SCALE GENOMIC DNA]</scope>
</reference>
<dbReference type="GO" id="GO:0005730">
    <property type="term" value="C:nucleolus"/>
    <property type="evidence" value="ECO:0007669"/>
    <property type="project" value="UniProtKB-SubCell"/>
</dbReference>
<dbReference type="Pfam" id="PF17083">
    <property type="entry name" value="Swm2"/>
    <property type="match status" value="1"/>
</dbReference>
<dbReference type="InterPro" id="IPR031391">
    <property type="entry name" value="Swm2"/>
</dbReference>
<accession>A0A1G4JKT2</accession>
<organism evidence="5 6">
    <name type="scientific">Lachancea meyersii CBS 8951</name>
    <dbReference type="NCBI Taxonomy" id="1266667"/>
    <lineage>
        <taxon>Eukaryota</taxon>
        <taxon>Fungi</taxon>
        <taxon>Dikarya</taxon>
        <taxon>Ascomycota</taxon>
        <taxon>Saccharomycotina</taxon>
        <taxon>Saccharomycetes</taxon>
        <taxon>Saccharomycetales</taxon>
        <taxon>Saccharomycetaceae</taxon>
        <taxon>Lachancea</taxon>
    </lineage>
</organism>
<keyword evidence="6" id="KW-1185">Reference proteome</keyword>